<evidence type="ECO:0000256" key="5">
    <source>
        <dbReference type="HAMAP-Rule" id="MF_03012"/>
    </source>
</evidence>
<evidence type="ECO:0000256" key="3">
    <source>
        <dbReference type="ARBA" id="ARBA00022540"/>
    </source>
</evidence>
<comment type="caution">
    <text evidence="9">The sequence shown here is derived from an EMBL/GenBank/DDBJ whole genome shotgun (WGS) entry which is preliminary data.</text>
</comment>
<evidence type="ECO:0000256" key="1">
    <source>
        <dbReference type="ARBA" id="ARBA00008482"/>
    </source>
</evidence>
<dbReference type="Pfam" id="PF01399">
    <property type="entry name" value="PCI"/>
    <property type="match status" value="1"/>
</dbReference>
<dbReference type="GO" id="GO:0001732">
    <property type="term" value="P:formation of cytoplasmic translation initiation complex"/>
    <property type="evidence" value="ECO:0007669"/>
    <property type="project" value="UniProtKB-UniRule"/>
</dbReference>
<feature type="region of interest" description="Disordered" evidence="7">
    <location>
        <begin position="437"/>
        <end position="492"/>
    </location>
</feature>
<organism evidence="9 10">
    <name type="scientific">Niveomyces insectorum RCEF 264</name>
    <dbReference type="NCBI Taxonomy" id="1081102"/>
    <lineage>
        <taxon>Eukaryota</taxon>
        <taxon>Fungi</taxon>
        <taxon>Dikarya</taxon>
        <taxon>Ascomycota</taxon>
        <taxon>Pezizomycotina</taxon>
        <taxon>Sordariomycetes</taxon>
        <taxon>Hypocreomycetidae</taxon>
        <taxon>Hypocreales</taxon>
        <taxon>Cordycipitaceae</taxon>
        <taxon>Niveomyces</taxon>
    </lineage>
</organism>
<keyword evidence="6" id="KW-0175">Coiled coil</keyword>
<protein>
    <recommendedName>
        <fullName evidence="5">Eukaryotic translation initiation factor 3 subunit M</fullName>
        <shortName evidence="5">eIF3m</shortName>
    </recommendedName>
</protein>
<dbReference type="GO" id="GO:0033290">
    <property type="term" value="C:eukaryotic 48S preinitiation complex"/>
    <property type="evidence" value="ECO:0007669"/>
    <property type="project" value="UniProtKB-UniRule"/>
</dbReference>
<dbReference type="Pfam" id="PF18005">
    <property type="entry name" value="eIF3m_C_helix"/>
    <property type="match status" value="1"/>
</dbReference>
<dbReference type="GO" id="GO:0016282">
    <property type="term" value="C:eukaryotic 43S preinitiation complex"/>
    <property type="evidence" value="ECO:0007669"/>
    <property type="project" value="UniProtKB-UniRule"/>
</dbReference>
<keyword evidence="4 5" id="KW-0648">Protein biosynthesis</keyword>
<keyword evidence="3 5" id="KW-0396">Initiation factor</keyword>
<dbReference type="AlphaFoldDB" id="A0A167U382"/>
<comment type="subcellular location">
    <subcellularLocation>
        <location evidence="5">Cytoplasm</location>
    </subcellularLocation>
</comment>
<feature type="region of interest" description="Disordered" evidence="7">
    <location>
        <begin position="1"/>
        <end position="27"/>
    </location>
</feature>
<keyword evidence="10" id="KW-1185">Reference proteome</keyword>
<keyword evidence="2 5" id="KW-0963">Cytoplasm</keyword>
<reference evidence="9 10" key="1">
    <citation type="journal article" date="2016" name="Genome Biol. Evol.">
        <title>Divergent and convergent evolution of fungal pathogenicity.</title>
        <authorList>
            <person name="Shang Y."/>
            <person name="Xiao G."/>
            <person name="Zheng P."/>
            <person name="Cen K."/>
            <person name="Zhan S."/>
            <person name="Wang C."/>
        </authorList>
    </citation>
    <scope>NUCLEOTIDE SEQUENCE [LARGE SCALE GENOMIC DNA]</scope>
    <source>
        <strain evidence="9 10">RCEF 264</strain>
    </source>
</reference>
<evidence type="ECO:0000256" key="7">
    <source>
        <dbReference type="SAM" id="MobiDB-lite"/>
    </source>
</evidence>
<comment type="function">
    <text evidence="5">Component of the eukaryotic translation initiation factor 3 (eIF-3) complex, which is involved in protein synthesis of a specialized repertoire of mRNAs and, together with other initiation factors, stimulates binding of mRNA and methionyl-tRNAi to the 40S ribosome. The eIF-3 complex specifically targets and initiates translation of a subset of mRNAs involved in cell proliferation.</text>
</comment>
<sequence>MAAATATAPAAPGAPAAGSAPAANGAAPSSSASARARLVFVDGTFAELTQELADYLQIGDAVQPLLAQDKNEEALAKVVSASGALNAVPEKEFTGAYNLLIHLAVSESSDPSPYLRTICQNLLKPVTSSPVNGVGLALNALQAVFNLLEPSNSLRYNVFMSILRFTRMHGLFENLRATLAQLPRWLQEWDVDEEAQRKLYLEIVAFAADVGESEESYTYLLKALQTFDASDDAEIKSEEAEQLAVRAVRSALLNPAKFDFQDLRALPPVQALADSHPVYAQLLDIFAEQDLEDYHDFCEEHAGWVEAEKLDGAVLVRKIRLLTFASLAASSTQSRQIPYARIAQALQVPRADVEVWAIDVIRAGLVEGKLSQQQDTFLLHGTTYRVFGEKQWRELGTRIDQWRGSLRNVLTVLRRQQAEVEAQKEREAQELERKMTNAGLHEGGGHGGFGGGGGQQGYRRGGGGGGGHQQRQPYQQRQQGQQQQRPRHDNDD</sequence>
<evidence type="ECO:0000259" key="8">
    <source>
        <dbReference type="PROSITE" id="PS50250"/>
    </source>
</evidence>
<dbReference type="STRING" id="1081102.A0A167U382"/>
<evidence type="ECO:0000256" key="6">
    <source>
        <dbReference type="SAM" id="Coils"/>
    </source>
</evidence>
<feature type="domain" description="PCI" evidence="8">
    <location>
        <begin position="212"/>
        <end position="384"/>
    </location>
</feature>
<dbReference type="InterPro" id="IPR027528">
    <property type="entry name" value="eIF3m"/>
</dbReference>
<evidence type="ECO:0000256" key="4">
    <source>
        <dbReference type="ARBA" id="ARBA00022917"/>
    </source>
</evidence>
<dbReference type="GO" id="GO:0071541">
    <property type="term" value="C:eukaryotic translation initiation factor 3 complex, eIF3m"/>
    <property type="evidence" value="ECO:0007669"/>
    <property type="project" value="UniProtKB-UniRule"/>
</dbReference>
<dbReference type="SMART" id="SM00088">
    <property type="entry name" value="PINT"/>
    <property type="match status" value="1"/>
</dbReference>
<dbReference type="InterPro" id="IPR040750">
    <property type="entry name" value="eIF3m_C_helix"/>
</dbReference>
<gene>
    <name evidence="9" type="ORF">SPI_05224</name>
</gene>
<dbReference type="Proteomes" id="UP000076874">
    <property type="component" value="Unassembled WGS sequence"/>
</dbReference>
<proteinExistence type="inferred from homology"/>
<comment type="similarity">
    <text evidence="5">Belongs to the eIF-3 subunit M family.</text>
</comment>
<dbReference type="OrthoDB" id="10267031at2759"/>
<name>A0A167U382_9HYPO</name>
<dbReference type="GO" id="GO:0003743">
    <property type="term" value="F:translation initiation factor activity"/>
    <property type="evidence" value="ECO:0007669"/>
    <property type="project" value="UniProtKB-UniRule"/>
</dbReference>
<evidence type="ECO:0000256" key="2">
    <source>
        <dbReference type="ARBA" id="ARBA00022490"/>
    </source>
</evidence>
<dbReference type="InterPro" id="IPR045237">
    <property type="entry name" value="COPS7/eIF3m"/>
</dbReference>
<feature type="compositionally biased region" description="Gly residues" evidence="7">
    <location>
        <begin position="441"/>
        <end position="468"/>
    </location>
</feature>
<dbReference type="HAMAP" id="MF_03012">
    <property type="entry name" value="eIF3m"/>
    <property type="match status" value="1"/>
</dbReference>
<dbReference type="SUPFAM" id="SSF48371">
    <property type="entry name" value="ARM repeat"/>
    <property type="match status" value="1"/>
</dbReference>
<dbReference type="PANTHER" id="PTHR15350">
    <property type="entry name" value="COP9 SIGNALOSOME COMPLEX SUBUNIT 7/DENDRITIC CELL PROTEIN GA17"/>
    <property type="match status" value="1"/>
</dbReference>
<dbReference type="EMBL" id="AZHD01000008">
    <property type="protein sequence ID" value="OAA61200.1"/>
    <property type="molecule type" value="Genomic_DNA"/>
</dbReference>
<dbReference type="PANTHER" id="PTHR15350:SF2">
    <property type="entry name" value="EUKARYOTIC TRANSLATION INITIATION FACTOR 3 SUBUNIT M"/>
    <property type="match status" value="1"/>
</dbReference>
<comment type="subunit">
    <text evidence="5">Component of the eukaryotic translation initiation factor 3 (eIF-3) complex.</text>
</comment>
<feature type="coiled-coil region" evidence="6">
    <location>
        <begin position="406"/>
        <end position="437"/>
    </location>
</feature>
<dbReference type="PROSITE" id="PS50250">
    <property type="entry name" value="PCI"/>
    <property type="match status" value="1"/>
</dbReference>
<evidence type="ECO:0000313" key="9">
    <source>
        <dbReference type="EMBL" id="OAA61200.1"/>
    </source>
</evidence>
<evidence type="ECO:0000313" key="10">
    <source>
        <dbReference type="Proteomes" id="UP000076874"/>
    </source>
</evidence>
<feature type="compositionally biased region" description="Low complexity" evidence="7">
    <location>
        <begin position="469"/>
        <end position="484"/>
    </location>
</feature>
<accession>A0A167U382</accession>
<dbReference type="InterPro" id="IPR016024">
    <property type="entry name" value="ARM-type_fold"/>
</dbReference>
<dbReference type="InterPro" id="IPR000717">
    <property type="entry name" value="PCI_dom"/>
</dbReference>
<comment type="similarity">
    <text evidence="1">Belongs to the CSN7/EIF3M family. CSN7 subfamily.</text>
</comment>